<evidence type="ECO:0000259" key="1">
    <source>
        <dbReference type="SMART" id="SM01321"/>
    </source>
</evidence>
<dbReference type="GO" id="GO:0003677">
    <property type="term" value="F:DNA binding"/>
    <property type="evidence" value="ECO:0007669"/>
    <property type="project" value="InterPro"/>
</dbReference>
<dbReference type="GO" id="GO:0006313">
    <property type="term" value="P:DNA transposition"/>
    <property type="evidence" value="ECO:0007669"/>
    <property type="project" value="InterPro"/>
</dbReference>
<comment type="caution">
    <text evidence="2">The sequence shown here is derived from an EMBL/GenBank/DDBJ whole genome shotgun (WGS) entry which is preliminary data.</text>
</comment>
<dbReference type="SMART" id="SM01321">
    <property type="entry name" value="Y1_Tnp"/>
    <property type="match status" value="1"/>
</dbReference>
<organism evidence="2">
    <name type="scientific">bioreactor metagenome</name>
    <dbReference type="NCBI Taxonomy" id="1076179"/>
    <lineage>
        <taxon>unclassified sequences</taxon>
        <taxon>metagenomes</taxon>
        <taxon>ecological metagenomes</taxon>
    </lineage>
</organism>
<dbReference type="InterPro" id="IPR036515">
    <property type="entry name" value="Transposase_17_sf"/>
</dbReference>
<name>A0A644WAE4_9ZZZZ</name>
<dbReference type="SUPFAM" id="SSF143422">
    <property type="entry name" value="Transposase IS200-like"/>
    <property type="match status" value="1"/>
</dbReference>
<accession>A0A644WAE4</accession>
<proteinExistence type="predicted"/>
<dbReference type="AlphaFoldDB" id="A0A644WAE4"/>
<feature type="domain" description="Transposase IS200-like" evidence="1">
    <location>
        <begin position="134"/>
        <end position="246"/>
    </location>
</feature>
<dbReference type="GO" id="GO:0004803">
    <property type="term" value="F:transposase activity"/>
    <property type="evidence" value="ECO:0007669"/>
    <property type="project" value="InterPro"/>
</dbReference>
<evidence type="ECO:0000313" key="2">
    <source>
        <dbReference type="EMBL" id="MPL99393.1"/>
    </source>
</evidence>
<dbReference type="InterPro" id="IPR002686">
    <property type="entry name" value="Transposase_17"/>
</dbReference>
<dbReference type="Gene3D" id="3.30.70.1290">
    <property type="entry name" value="Transposase IS200-like"/>
    <property type="match status" value="1"/>
</dbReference>
<gene>
    <name evidence="2" type="ORF">SDC9_45611</name>
</gene>
<dbReference type="PANTHER" id="PTHR34322">
    <property type="entry name" value="TRANSPOSASE, Y1_TNP DOMAIN-CONTAINING"/>
    <property type="match status" value="1"/>
</dbReference>
<protein>
    <recommendedName>
        <fullName evidence="1">Transposase IS200-like domain-containing protein</fullName>
    </recommendedName>
</protein>
<reference evidence="2" key="1">
    <citation type="submission" date="2019-08" db="EMBL/GenBank/DDBJ databases">
        <authorList>
            <person name="Kucharzyk K."/>
            <person name="Murdoch R.W."/>
            <person name="Higgins S."/>
            <person name="Loffler F."/>
        </authorList>
    </citation>
    <scope>NUCLEOTIDE SEQUENCE</scope>
</reference>
<sequence>MVPGGRAGGLAVTLPPARLVLAIRQKTPCRSFWQVVVFLVFPKSIFLTASSFLKKWLKQMALNLALAKNCGKVSPLEFLNRNFCILRLKFVGEIVMRDFSSLVSAADRAIVSVGSESLAIEFKNLKIREEPRRVQVGFFHVWIRGSNRYNVFYNTDDFVGFLERCDRAAKNNKTFVSAFVLMDNHVHLQIYTHCLNDFMRSLLMSFNQWYNRRKGLSGQLFNSPFCSKLIDDEDYLRYNYLYILTNPVRAGMCENITKYRWSSYHFTKKGYYNYLSKFLDINYLVNDFLFKSYNDLHAGAEKHLRDWWSVEEAGNGVKNYSKELIRPTDNEVAKYLDFILKGKSLSDISRSELVKTMQILRERGGATYRQISAVTRVSYYDVIRMLKEER</sequence>
<dbReference type="EMBL" id="VSSQ01000663">
    <property type="protein sequence ID" value="MPL99393.1"/>
    <property type="molecule type" value="Genomic_DNA"/>
</dbReference>
<dbReference type="PANTHER" id="PTHR34322:SF2">
    <property type="entry name" value="TRANSPOSASE IS200-LIKE DOMAIN-CONTAINING PROTEIN"/>
    <property type="match status" value="1"/>
</dbReference>